<evidence type="ECO:0000256" key="5">
    <source>
        <dbReference type="SAM" id="Phobius"/>
    </source>
</evidence>
<name>A0A177ARP1_9BILA</name>
<comment type="subcellular location">
    <subcellularLocation>
        <location evidence="1">Membrane</location>
        <topology evidence="1">Multi-pass membrane protein</topology>
    </subcellularLocation>
</comment>
<evidence type="ECO:0000256" key="1">
    <source>
        <dbReference type="ARBA" id="ARBA00004141"/>
    </source>
</evidence>
<feature type="transmembrane region" description="Helical" evidence="5">
    <location>
        <begin position="257"/>
        <end position="286"/>
    </location>
</feature>
<accession>A0A177ARP1</accession>
<dbReference type="GO" id="GO:0019228">
    <property type="term" value="P:neuronal action potential"/>
    <property type="evidence" value="ECO:0007669"/>
    <property type="project" value="TreeGrafter"/>
</dbReference>
<reference evidence="7 8" key="1">
    <citation type="submission" date="2016-04" db="EMBL/GenBank/DDBJ databases">
        <title>The genome of Intoshia linei affirms orthonectids as highly simplified spiralians.</title>
        <authorList>
            <person name="Mikhailov K.V."/>
            <person name="Slusarev G.S."/>
            <person name="Nikitin M.A."/>
            <person name="Logacheva M.D."/>
            <person name="Penin A."/>
            <person name="Aleoshin V."/>
            <person name="Panchin Y.V."/>
        </authorList>
    </citation>
    <scope>NUCLEOTIDE SEQUENCE [LARGE SCALE GENOMIC DNA]</scope>
    <source>
        <strain evidence="7">Intl2013</strain>
        <tissue evidence="7">Whole animal</tissue>
    </source>
</reference>
<dbReference type="PANTHER" id="PTHR10037:SF62">
    <property type="entry name" value="SODIUM CHANNEL PROTEIN 60E"/>
    <property type="match status" value="1"/>
</dbReference>
<dbReference type="SUPFAM" id="SSF81324">
    <property type="entry name" value="Voltage-gated potassium channels"/>
    <property type="match status" value="1"/>
</dbReference>
<feature type="transmembrane region" description="Helical" evidence="5">
    <location>
        <begin position="85"/>
        <end position="107"/>
    </location>
</feature>
<evidence type="ECO:0000256" key="3">
    <source>
        <dbReference type="ARBA" id="ARBA00022989"/>
    </source>
</evidence>
<keyword evidence="2 5" id="KW-0812">Transmembrane</keyword>
<dbReference type="Gene3D" id="1.10.287.70">
    <property type="match status" value="1"/>
</dbReference>
<evidence type="ECO:0000256" key="2">
    <source>
        <dbReference type="ARBA" id="ARBA00022692"/>
    </source>
</evidence>
<protein>
    <recommendedName>
        <fullName evidence="6">Ion transport domain-containing protein</fullName>
    </recommendedName>
</protein>
<sequence length="340" mass="39818">MGMQLFGNIEKPSFYGDSVPSSDITIINNRSKSLIPYGSPNYNENKNWHFNDFLHSFMIVFRILCGEWIELMWECMIDNGYYCIPYFLITLVIENLVLLNLFLALLIHSFDSNNSISKPPNSKEKSKNTSLIFYIKRFLCFIKRKINILLKKCFCKKRIRTESLTFQVRKTNSEKNDCHNEPNLSTILEGNNETVKIDEKKKVKSRWKSIGVCYAKLQLVVKSKQMDYFIMMIVLMSSILLIVEDNQLSKKPVIMKVVYYLDITFTVIFIIEMILKMICFGVTFYFTNAWCLLDFFIVFISILSLLGDLIGISNVNAFRALRTLRAFRPLRAISRWESMR</sequence>
<gene>
    <name evidence="7" type="ORF">A3Q56_08231</name>
</gene>
<feature type="transmembrane region" description="Helical" evidence="5">
    <location>
        <begin position="292"/>
        <end position="318"/>
    </location>
</feature>
<dbReference type="PANTHER" id="PTHR10037">
    <property type="entry name" value="VOLTAGE-GATED CATION CHANNEL CALCIUM AND SODIUM"/>
    <property type="match status" value="1"/>
</dbReference>
<dbReference type="Pfam" id="PF00520">
    <property type="entry name" value="Ion_trans"/>
    <property type="match status" value="2"/>
</dbReference>
<dbReference type="InterPro" id="IPR005821">
    <property type="entry name" value="Ion_trans_dom"/>
</dbReference>
<dbReference type="InterPro" id="IPR027359">
    <property type="entry name" value="Volt_channel_dom_sf"/>
</dbReference>
<dbReference type="GO" id="GO:0001518">
    <property type="term" value="C:voltage-gated sodium channel complex"/>
    <property type="evidence" value="ECO:0007669"/>
    <property type="project" value="TreeGrafter"/>
</dbReference>
<comment type="caution">
    <text evidence="7">The sequence shown here is derived from an EMBL/GenBank/DDBJ whole genome shotgun (WGS) entry which is preliminary data.</text>
</comment>
<dbReference type="GO" id="GO:0086010">
    <property type="term" value="P:membrane depolarization during action potential"/>
    <property type="evidence" value="ECO:0007669"/>
    <property type="project" value="TreeGrafter"/>
</dbReference>
<dbReference type="OrthoDB" id="2984333at2759"/>
<dbReference type="EMBL" id="LWCA01002174">
    <property type="protein sequence ID" value="OAF64061.1"/>
    <property type="molecule type" value="Genomic_DNA"/>
</dbReference>
<evidence type="ECO:0000313" key="7">
    <source>
        <dbReference type="EMBL" id="OAF64061.1"/>
    </source>
</evidence>
<feature type="non-terminal residue" evidence="7">
    <location>
        <position position="340"/>
    </location>
</feature>
<dbReference type="InterPro" id="IPR043203">
    <property type="entry name" value="VGCC_Ca_Na"/>
</dbReference>
<dbReference type="AlphaFoldDB" id="A0A177ARP1"/>
<keyword evidence="4 5" id="KW-0472">Membrane</keyword>
<evidence type="ECO:0000259" key="6">
    <source>
        <dbReference type="Pfam" id="PF00520"/>
    </source>
</evidence>
<feature type="domain" description="Ion transport" evidence="6">
    <location>
        <begin position="1"/>
        <end position="115"/>
    </location>
</feature>
<evidence type="ECO:0000313" key="8">
    <source>
        <dbReference type="Proteomes" id="UP000078046"/>
    </source>
</evidence>
<dbReference type="Gene3D" id="1.20.120.350">
    <property type="entry name" value="Voltage-gated potassium channels. Chain C"/>
    <property type="match status" value="1"/>
</dbReference>
<feature type="domain" description="Ion transport" evidence="6">
    <location>
        <begin position="226"/>
        <end position="340"/>
    </location>
</feature>
<dbReference type="Proteomes" id="UP000078046">
    <property type="component" value="Unassembled WGS sequence"/>
</dbReference>
<feature type="transmembrane region" description="Helical" evidence="5">
    <location>
        <begin position="228"/>
        <end position="245"/>
    </location>
</feature>
<keyword evidence="3 5" id="KW-1133">Transmembrane helix</keyword>
<dbReference type="GO" id="GO:0005248">
    <property type="term" value="F:voltage-gated sodium channel activity"/>
    <property type="evidence" value="ECO:0007669"/>
    <property type="project" value="TreeGrafter"/>
</dbReference>
<organism evidence="7 8">
    <name type="scientific">Intoshia linei</name>
    <dbReference type="NCBI Taxonomy" id="1819745"/>
    <lineage>
        <taxon>Eukaryota</taxon>
        <taxon>Metazoa</taxon>
        <taxon>Spiralia</taxon>
        <taxon>Lophotrochozoa</taxon>
        <taxon>Mesozoa</taxon>
        <taxon>Orthonectida</taxon>
        <taxon>Rhopaluridae</taxon>
        <taxon>Intoshia</taxon>
    </lineage>
</organism>
<proteinExistence type="predicted"/>
<evidence type="ECO:0000256" key="4">
    <source>
        <dbReference type="ARBA" id="ARBA00023136"/>
    </source>
</evidence>
<keyword evidence="8" id="KW-1185">Reference proteome</keyword>